<dbReference type="Proteomes" id="UP000264882">
    <property type="component" value="Chromosome"/>
</dbReference>
<organism evidence="4 5">
    <name type="scientific">Metamycoplasma hyosynoviae</name>
    <dbReference type="NCBI Taxonomy" id="29559"/>
    <lineage>
        <taxon>Bacteria</taxon>
        <taxon>Bacillati</taxon>
        <taxon>Mycoplasmatota</taxon>
        <taxon>Mycoplasmoidales</taxon>
        <taxon>Metamycoplasmataceae</taxon>
        <taxon>Metamycoplasma</taxon>
    </lineage>
</organism>
<gene>
    <name evidence="4" type="ORF">MHSN_01240</name>
</gene>
<dbReference type="InterPro" id="IPR004890">
    <property type="entry name" value="Lipoprotein_10_C"/>
</dbReference>
<dbReference type="EMBL" id="CP008748">
    <property type="protein sequence ID" value="ASI53829.1"/>
    <property type="molecule type" value="Genomic_DNA"/>
</dbReference>
<dbReference type="Pfam" id="PF03305">
    <property type="entry name" value="Lipoprotein_X"/>
    <property type="match status" value="1"/>
</dbReference>
<feature type="domain" description="Mycoplasma lipoprotein C-terminal" evidence="2">
    <location>
        <begin position="397"/>
        <end position="525"/>
    </location>
</feature>
<dbReference type="RefSeq" id="WP_119863763.1">
    <property type="nucleotide sequence ID" value="NZ_CP008748.1"/>
</dbReference>
<evidence type="ECO:0000256" key="1">
    <source>
        <dbReference type="ARBA" id="ARBA00009031"/>
    </source>
</evidence>
<dbReference type="KEGG" id="mhyv:MHSN_01240"/>
<keyword evidence="5" id="KW-1185">Reference proteome</keyword>
<dbReference type="InterPro" id="IPR004984">
    <property type="entry name" value="Mycoplasma_lipoprotein_cen_dom"/>
</dbReference>
<comment type="similarity">
    <text evidence="1">Belongs to the MG185/MG260 family.</text>
</comment>
<dbReference type="AlphaFoldDB" id="A0A4P1QG26"/>
<evidence type="ECO:0000259" key="2">
    <source>
        <dbReference type="Pfam" id="PF03202"/>
    </source>
</evidence>
<dbReference type="Pfam" id="PF03202">
    <property type="entry name" value="Lipoprotein_10"/>
    <property type="match status" value="1"/>
</dbReference>
<sequence>MQLKKKLFLLALVTPFITTPLIAKKCENKHIEVLIPFHIEDARYKQFEVLASKYNSEQKKSPNFTEVKLVTMANRNNVYNQTNLSLRVDDPYVSDLVIHYPSLAFAINYYNRLLDFSTEISTSGIYPEFLEVNKRAFASSTIGILPAGISTDSLIVNKITLGYVLTKIQEIIDQKFPTKKLLSPIGEKTRLLEIIEHYKNANDHKKSEIDKAWNFANVLNLEALKNTKLEYSDSILLNYYDMFAFSNEIAAILNNKEQKEPKRLLYNHHIPNLLFQMQFNNAGCDYDEYFVKPRTTTSPYLNYKPIFEKGSSSYNSLKEVYGIETQASFNSALHIQKKMPLTVPPAFYDTIFSLISSHSSFEWIKQYNKLLTEKDFLYMQSPMKNKAEQTKSSFLNQGLNIMGISHSPEKNKKIKKFVNWLYDIKNRQNWQLIYKTVDEDKSPKIHIIALKNLTPIEYYAFACNYVFPSKEFISEFKATKISELDPISYNYTQTIEAFKASPQTIKMFEEPFDNKSNILRDRIKNDLIDFFNRKSLKKPYSFEEFITRLNEGNDF</sequence>
<protein>
    <submittedName>
        <fullName evidence="4">Uncharacterized protein</fullName>
    </submittedName>
</protein>
<evidence type="ECO:0000313" key="4">
    <source>
        <dbReference type="EMBL" id="ASI53829.1"/>
    </source>
</evidence>
<evidence type="ECO:0000313" key="5">
    <source>
        <dbReference type="Proteomes" id="UP000264882"/>
    </source>
</evidence>
<name>A0A4P1QG26_9BACT</name>
<accession>A0A4P1QG26</accession>
<evidence type="ECO:0000259" key="3">
    <source>
        <dbReference type="Pfam" id="PF03305"/>
    </source>
</evidence>
<feature type="domain" description="Mycoplasma lipoprotein central" evidence="3">
    <location>
        <begin position="207"/>
        <end position="338"/>
    </location>
</feature>
<reference evidence="4 5" key="1">
    <citation type="submission" date="2014-06" db="EMBL/GenBank/DDBJ databases">
        <title>The Whole Genome Sequence of Mycoplasma hyosynoviae strain ATCC 27095.</title>
        <authorList>
            <person name="Calcutt M.J."/>
            <person name="Foecking M.F."/>
        </authorList>
    </citation>
    <scope>NUCLEOTIDE SEQUENCE [LARGE SCALE GENOMIC DNA]</scope>
    <source>
        <strain evidence="4 5">M60</strain>
    </source>
</reference>
<proteinExistence type="inferred from homology"/>